<reference evidence="1" key="1">
    <citation type="submission" date="2018-02" db="EMBL/GenBank/DDBJ databases">
        <title>Rhizophora mucronata_Transcriptome.</title>
        <authorList>
            <person name="Meera S.P."/>
            <person name="Sreeshan A."/>
            <person name="Augustine A."/>
        </authorList>
    </citation>
    <scope>NUCLEOTIDE SEQUENCE</scope>
    <source>
        <tissue evidence="1">Leaf</tissue>
    </source>
</reference>
<sequence length="47" mass="5814">MHRIFSVGWCRSCEDQRKSLLKERVCPCSFFGAVTFWEWFVRRMQIR</sequence>
<accession>A0A2P2PXY1</accession>
<name>A0A2P2PXY1_RHIMU</name>
<evidence type="ECO:0000313" key="1">
    <source>
        <dbReference type="EMBL" id="MBX59550.1"/>
    </source>
</evidence>
<protein>
    <submittedName>
        <fullName evidence="1">Uncharacterized protein</fullName>
    </submittedName>
</protein>
<dbReference type="AlphaFoldDB" id="A0A2P2PXY1"/>
<proteinExistence type="predicted"/>
<dbReference type="EMBL" id="GGEC01079066">
    <property type="protein sequence ID" value="MBX59550.1"/>
    <property type="molecule type" value="Transcribed_RNA"/>
</dbReference>
<organism evidence="1">
    <name type="scientific">Rhizophora mucronata</name>
    <name type="common">Asiatic mangrove</name>
    <dbReference type="NCBI Taxonomy" id="61149"/>
    <lineage>
        <taxon>Eukaryota</taxon>
        <taxon>Viridiplantae</taxon>
        <taxon>Streptophyta</taxon>
        <taxon>Embryophyta</taxon>
        <taxon>Tracheophyta</taxon>
        <taxon>Spermatophyta</taxon>
        <taxon>Magnoliopsida</taxon>
        <taxon>eudicotyledons</taxon>
        <taxon>Gunneridae</taxon>
        <taxon>Pentapetalae</taxon>
        <taxon>rosids</taxon>
        <taxon>fabids</taxon>
        <taxon>Malpighiales</taxon>
        <taxon>Rhizophoraceae</taxon>
        <taxon>Rhizophora</taxon>
    </lineage>
</organism>